<dbReference type="GO" id="GO:0016020">
    <property type="term" value="C:membrane"/>
    <property type="evidence" value="ECO:0007669"/>
    <property type="project" value="UniProtKB-SubCell"/>
</dbReference>
<dbReference type="Pfam" id="PF14934">
    <property type="entry name" value="TMEM254"/>
    <property type="match status" value="1"/>
</dbReference>
<dbReference type="PANTHER" id="PTHR34104:SF3">
    <property type="entry name" value="TRANSMEMBRANE PROTEIN 254"/>
    <property type="match status" value="1"/>
</dbReference>
<proteinExistence type="predicted"/>
<dbReference type="InterPro" id="IPR028110">
    <property type="entry name" value="TMEM254"/>
</dbReference>
<gene>
    <name evidence="7" type="ORF">WMY93_018370</name>
</gene>
<evidence type="ECO:0000313" key="8">
    <source>
        <dbReference type="Proteomes" id="UP001460270"/>
    </source>
</evidence>
<evidence type="ECO:0000256" key="3">
    <source>
        <dbReference type="ARBA" id="ARBA00022989"/>
    </source>
</evidence>
<dbReference type="PANTHER" id="PTHR34104">
    <property type="entry name" value="TRANSMEMBRANE PROTEIN 254"/>
    <property type="match status" value="1"/>
</dbReference>
<evidence type="ECO:0000256" key="4">
    <source>
        <dbReference type="ARBA" id="ARBA00023136"/>
    </source>
</evidence>
<keyword evidence="8" id="KW-1185">Reference proteome</keyword>
<organism evidence="7 8">
    <name type="scientific">Mugilogobius chulae</name>
    <name type="common">yellowstripe goby</name>
    <dbReference type="NCBI Taxonomy" id="88201"/>
    <lineage>
        <taxon>Eukaryota</taxon>
        <taxon>Metazoa</taxon>
        <taxon>Chordata</taxon>
        <taxon>Craniata</taxon>
        <taxon>Vertebrata</taxon>
        <taxon>Euteleostomi</taxon>
        <taxon>Actinopterygii</taxon>
        <taxon>Neopterygii</taxon>
        <taxon>Teleostei</taxon>
        <taxon>Neoteleostei</taxon>
        <taxon>Acanthomorphata</taxon>
        <taxon>Gobiaria</taxon>
        <taxon>Gobiiformes</taxon>
        <taxon>Gobioidei</taxon>
        <taxon>Gobiidae</taxon>
        <taxon>Gobionellinae</taxon>
        <taxon>Mugilogobius</taxon>
    </lineage>
</organism>
<evidence type="ECO:0000256" key="2">
    <source>
        <dbReference type="ARBA" id="ARBA00022692"/>
    </source>
</evidence>
<dbReference type="Proteomes" id="UP001460270">
    <property type="component" value="Unassembled WGS sequence"/>
</dbReference>
<evidence type="ECO:0000256" key="6">
    <source>
        <dbReference type="SAM" id="Phobius"/>
    </source>
</evidence>
<comment type="subcellular location">
    <subcellularLocation>
        <location evidence="1">Membrane</location>
        <topology evidence="1">Multi-pass membrane protein</topology>
    </subcellularLocation>
</comment>
<reference evidence="8" key="1">
    <citation type="submission" date="2024-04" db="EMBL/GenBank/DDBJ databases">
        <title>Salinicola lusitanus LLJ914,a marine bacterium isolated from the Okinawa Trough.</title>
        <authorList>
            <person name="Li J."/>
        </authorList>
    </citation>
    <scope>NUCLEOTIDE SEQUENCE [LARGE SCALE GENOMIC DNA]</scope>
</reference>
<sequence>MAKSDVTNYFRATSLTWIIAITLSVGYFTCIVFAPEVIPYQHMGPFGTFCRYLVDNHAGLMYKGWWAAFAIHVFEAVYSQKVCSEKGIQSSSARLLWFFQTFLFGFASLGLLLKFDPKRPKQH</sequence>
<comment type="caution">
    <text evidence="7">The sequence shown here is derived from an EMBL/GenBank/DDBJ whole genome shotgun (WGS) entry which is preliminary data.</text>
</comment>
<protein>
    <recommendedName>
        <fullName evidence="5">Transmembrane protein 254</fullName>
    </recommendedName>
</protein>
<keyword evidence="2 6" id="KW-0812">Transmembrane</keyword>
<keyword evidence="4 6" id="KW-0472">Membrane</keyword>
<feature type="transmembrane region" description="Helical" evidence="6">
    <location>
        <begin position="95"/>
        <end position="113"/>
    </location>
</feature>
<evidence type="ECO:0000256" key="5">
    <source>
        <dbReference type="ARBA" id="ARBA00034834"/>
    </source>
</evidence>
<name>A0AAW0NQI9_9GOBI</name>
<accession>A0AAW0NQI9</accession>
<keyword evidence="3 6" id="KW-1133">Transmembrane helix</keyword>
<feature type="transmembrane region" description="Helical" evidence="6">
    <location>
        <begin position="12"/>
        <end position="34"/>
    </location>
</feature>
<dbReference type="EMBL" id="JBBPFD010000013">
    <property type="protein sequence ID" value="KAK7901601.1"/>
    <property type="molecule type" value="Genomic_DNA"/>
</dbReference>
<evidence type="ECO:0000256" key="1">
    <source>
        <dbReference type="ARBA" id="ARBA00004141"/>
    </source>
</evidence>
<evidence type="ECO:0000313" key="7">
    <source>
        <dbReference type="EMBL" id="KAK7901601.1"/>
    </source>
</evidence>
<dbReference type="AlphaFoldDB" id="A0AAW0NQI9"/>